<evidence type="ECO:0000256" key="1">
    <source>
        <dbReference type="ARBA" id="ARBA00004417"/>
    </source>
</evidence>
<dbReference type="GO" id="GO:0015833">
    <property type="term" value="P:peptide transport"/>
    <property type="evidence" value="ECO:0007669"/>
    <property type="project" value="InterPro"/>
</dbReference>
<organism evidence="10 11">
    <name type="scientific">Rhodopseudomonas palustris</name>
    <dbReference type="NCBI Taxonomy" id="1076"/>
    <lineage>
        <taxon>Bacteria</taxon>
        <taxon>Pseudomonadati</taxon>
        <taxon>Pseudomonadota</taxon>
        <taxon>Alphaproteobacteria</taxon>
        <taxon>Hyphomicrobiales</taxon>
        <taxon>Nitrobacteraceae</taxon>
        <taxon>Rhodopseudomonas</taxon>
    </lineage>
</organism>
<gene>
    <name evidence="10" type="ORF">HZA66_11620</name>
</gene>
<dbReference type="GO" id="GO:0005524">
    <property type="term" value="F:ATP binding"/>
    <property type="evidence" value="ECO:0007669"/>
    <property type="project" value="UniProtKB-KW"/>
</dbReference>
<evidence type="ECO:0000256" key="5">
    <source>
        <dbReference type="ARBA" id="ARBA00022741"/>
    </source>
</evidence>
<keyword evidence="4" id="KW-1003">Cell membrane</keyword>
<dbReference type="InterPro" id="IPR027417">
    <property type="entry name" value="P-loop_NTPase"/>
</dbReference>
<dbReference type="GO" id="GO:0005886">
    <property type="term" value="C:plasma membrane"/>
    <property type="evidence" value="ECO:0007669"/>
    <property type="project" value="UniProtKB-SubCell"/>
</dbReference>
<dbReference type="Gene3D" id="3.40.50.300">
    <property type="entry name" value="P-loop containing nucleotide triphosphate hydrolases"/>
    <property type="match status" value="2"/>
</dbReference>
<dbReference type="Proteomes" id="UP000782519">
    <property type="component" value="Unassembled WGS sequence"/>
</dbReference>
<dbReference type="SUPFAM" id="SSF52540">
    <property type="entry name" value="P-loop containing nucleoside triphosphate hydrolases"/>
    <property type="match status" value="2"/>
</dbReference>
<dbReference type="InterPro" id="IPR017871">
    <property type="entry name" value="ABC_transporter-like_CS"/>
</dbReference>
<dbReference type="NCBIfam" id="NF008453">
    <property type="entry name" value="PRK11308.1"/>
    <property type="match status" value="2"/>
</dbReference>
<evidence type="ECO:0000256" key="8">
    <source>
        <dbReference type="ARBA" id="ARBA00024722"/>
    </source>
</evidence>
<dbReference type="EMBL" id="JACRJB010000030">
    <property type="protein sequence ID" value="MBI5130081.1"/>
    <property type="molecule type" value="Genomic_DNA"/>
</dbReference>
<comment type="similarity">
    <text evidence="2">Belongs to the ABC transporter superfamily.</text>
</comment>
<protein>
    <submittedName>
        <fullName evidence="10">ABC transporter ATP-binding protein</fullName>
    </submittedName>
</protein>
<dbReference type="InterPro" id="IPR003439">
    <property type="entry name" value="ABC_transporter-like_ATP-bd"/>
</dbReference>
<name>A0A933RXL5_RHOPL</name>
<accession>A0A933RXL5</accession>
<feature type="domain" description="ABC transporter" evidence="9">
    <location>
        <begin position="278"/>
        <end position="525"/>
    </location>
</feature>
<dbReference type="Pfam" id="PF00005">
    <property type="entry name" value="ABC_tran"/>
    <property type="match status" value="2"/>
</dbReference>
<evidence type="ECO:0000256" key="2">
    <source>
        <dbReference type="ARBA" id="ARBA00005417"/>
    </source>
</evidence>
<feature type="domain" description="ABC transporter" evidence="9">
    <location>
        <begin position="6"/>
        <end position="257"/>
    </location>
</feature>
<keyword evidence="5" id="KW-0547">Nucleotide-binding</keyword>
<dbReference type="GO" id="GO:0016887">
    <property type="term" value="F:ATP hydrolysis activity"/>
    <property type="evidence" value="ECO:0007669"/>
    <property type="project" value="InterPro"/>
</dbReference>
<dbReference type="PANTHER" id="PTHR43297:SF2">
    <property type="entry name" value="DIPEPTIDE TRANSPORT ATP-BINDING PROTEIN DPPD"/>
    <property type="match status" value="1"/>
</dbReference>
<comment type="subcellular location">
    <subcellularLocation>
        <location evidence="1">Cell inner membrane</location>
        <topology evidence="1">Peripheral membrane protein</topology>
    </subcellularLocation>
</comment>
<keyword evidence="3" id="KW-0813">Transport</keyword>
<dbReference type="NCBIfam" id="NF007739">
    <property type="entry name" value="PRK10419.1"/>
    <property type="match status" value="2"/>
</dbReference>
<dbReference type="PROSITE" id="PS00211">
    <property type="entry name" value="ABC_TRANSPORTER_1"/>
    <property type="match status" value="2"/>
</dbReference>
<dbReference type="GO" id="GO:0055085">
    <property type="term" value="P:transmembrane transport"/>
    <property type="evidence" value="ECO:0007669"/>
    <property type="project" value="UniProtKB-ARBA"/>
</dbReference>
<dbReference type="PROSITE" id="PS50893">
    <property type="entry name" value="ABC_TRANSPORTER_2"/>
    <property type="match status" value="2"/>
</dbReference>
<dbReference type="Pfam" id="PF08352">
    <property type="entry name" value="oligo_HPY"/>
    <property type="match status" value="2"/>
</dbReference>
<dbReference type="InterPro" id="IPR003593">
    <property type="entry name" value="AAA+_ATPase"/>
</dbReference>
<comment type="function">
    <text evidence="8">Involved in beta-(1--&gt;2)glucan export. Transmembrane domains (TMD) form a pore in the inner membrane and the ATP-binding domain (NBD) is responsible for energy generation.</text>
</comment>
<dbReference type="InterPro" id="IPR013563">
    <property type="entry name" value="Oligopep_ABC_C"/>
</dbReference>
<proteinExistence type="inferred from homology"/>
<evidence type="ECO:0000313" key="10">
    <source>
        <dbReference type="EMBL" id="MBI5130081.1"/>
    </source>
</evidence>
<dbReference type="FunFam" id="3.40.50.300:FF:000016">
    <property type="entry name" value="Oligopeptide ABC transporter ATP-binding component"/>
    <property type="match status" value="1"/>
</dbReference>
<comment type="caution">
    <text evidence="10">The sequence shown here is derived from an EMBL/GenBank/DDBJ whole genome shotgun (WGS) entry which is preliminary data.</text>
</comment>
<dbReference type="SMART" id="SM00382">
    <property type="entry name" value="AAA"/>
    <property type="match status" value="2"/>
</dbReference>
<reference evidence="10" key="1">
    <citation type="submission" date="2020-07" db="EMBL/GenBank/DDBJ databases">
        <title>Huge and variable diversity of episymbiotic CPR bacteria and DPANN archaea in groundwater ecosystems.</title>
        <authorList>
            <person name="He C.Y."/>
            <person name="Keren R."/>
            <person name="Whittaker M."/>
            <person name="Farag I.F."/>
            <person name="Doudna J."/>
            <person name="Cate J.H.D."/>
            <person name="Banfield J.F."/>
        </authorList>
    </citation>
    <scope>NUCLEOTIDE SEQUENCE</scope>
    <source>
        <strain evidence="10">NC_groundwater_1818_Pr3_B-0.1um_66_35</strain>
    </source>
</reference>
<evidence type="ECO:0000256" key="7">
    <source>
        <dbReference type="ARBA" id="ARBA00023136"/>
    </source>
</evidence>
<keyword evidence="6 10" id="KW-0067">ATP-binding</keyword>
<dbReference type="CDD" id="cd03257">
    <property type="entry name" value="ABC_NikE_OppD_transporters"/>
    <property type="match status" value="2"/>
</dbReference>
<sequence>MTDNVLEIDNLVVRLGKSGDGDKVIDGISLSVRPGETMCLVGESGSGKSVTSLATMGLLPKGVLHATGGQIRLAGENVLAASERRLRQLHASRMAMIFQEPMTALNPVVHVGRQIDEVLRFHTDLGARARRQRILDMMEQVRLPEVERIFSSYPHRLSGGQRQRIMIAMALVLEPKLLIADEPTTALDVTTQKQILTLIRELQQAHGTAVLFITHDMGVVAEIADRVAVMRHGRLVETGPLDAVLRQPTMDYTRSLLSAVPSLVPRAPREATRQPVVLEANDLGKVYRERSFLGGTREVIAAKDVTLTLHKGRTLGIVGESGSGKSTVARCIVRLIDPTSGGIRLAGREISDLSRRLLRPHRKKIQIIFQDPYRSLNPRVSVGESIAEGPINYGMPHAEAMAKARQLLELVHLPADAISRYPHQFSGGQRQRIAIARALALDPDVLVADEAVSALDVSVQAQVLDLLDEIQTRLGIALLFITHDLRVAAQICDDVAVMEKGRVVEQGPAAEVLTNPKQAYTRQLLEAAPGRGWDFANFRPVSEAPAATVN</sequence>
<dbReference type="InterPro" id="IPR050388">
    <property type="entry name" value="ABC_Ni/Peptide_Import"/>
</dbReference>
<evidence type="ECO:0000256" key="6">
    <source>
        <dbReference type="ARBA" id="ARBA00022840"/>
    </source>
</evidence>
<evidence type="ECO:0000256" key="4">
    <source>
        <dbReference type="ARBA" id="ARBA00022475"/>
    </source>
</evidence>
<dbReference type="PANTHER" id="PTHR43297">
    <property type="entry name" value="OLIGOPEPTIDE TRANSPORT ATP-BINDING PROTEIN APPD"/>
    <property type="match status" value="1"/>
</dbReference>
<evidence type="ECO:0000256" key="3">
    <source>
        <dbReference type="ARBA" id="ARBA00022448"/>
    </source>
</evidence>
<keyword evidence="7" id="KW-0472">Membrane</keyword>
<evidence type="ECO:0000259" key="9">
    <source>
        <dbReference type="PROSITE" id="PS50893"/>
    </source>
</evidence>
<evidence type="ECO:0000313" key="11">
    <source>
        <dbReference type="Proteomes" id="UP000782519"/>
    </source>
</evidence>
<dbReference type="AlphaFoldDB" id="A0A933RXL5"/>